<comment type="subcellular location">
    <subcellularLocation>
        <location evidence="1 10">Cell membrane</location>
        <topology evidence="1 10">Multi-pass membrane protein</topology>
    </subcellularLocation>
</comment>
<dbReference type="CDD" id="cd15225">
    <property type="entry name" value="7tmA_OR10A-like"/>
    <property type="match status" value="1"/>
</dbReference>
<keyword evidence="13" id="KW-1185">Reference proteome</keyword>
<evidence type="ECO:0000256" key="7">
    <source>
        <dbReference type="ARBA" id="ARBA00023136"/>
    </source>
</evidence>
<keyword evidence="4 9" id="KW-0812">Transmembrane</keyword>
<evidence type="ECO:0000256" key="5">
    <source>
        <dbReference type="ARBA" id="ARBA00022725"/>
    </source>
</evidence>
<dbReference type="PROSITE" id="PS00237">
    <property type="entry name" value="G_PROTEIN_RECEP_F1_1"/>
    <property type="match status" value="1"/>
</dbReference>
<feature type="domain" description="G-protein coupled receptors family 1 profile" evidence="11">
    <location>
        <begin position="41"/>
        <end position="295"/>
    </location>
</feature>
<dbReference type="PRINTS" id="PR00237">
    <property type="entry name" value="GPCRRHODOPSN"/>
</dbReference>
<feature type="transmembrane region" description="Helical" evidence="10">
    <location>
        <begin position="59"/>
        <end position="79"/>
    </location>
</feature>
<organism evidence="12 13">
    <name type="scientific">Staurois parvus</name>
    <dbReference type="NCBI Taxonomy" id="386267"/>
    <lineage>
        <taxon>Eukaryota</taxon>
        <taxon>Metazoa</taxon>
        <taxon>Chordata</taxon>
        <taxon>Craniata</taxon>
        <taxon>Vertebrata</taxon>
        <taxon>Euteleostomi</taxon>
        <taxon>Amphibia</taxon>
        <taxon>Batrachia</taxon>
        <taxon>Anura</taxon>
        <taxon>Neobatrachia</taxon>
        <taxon>Ranoidea</taxon>
        <taxon>Ranidae</taxon>
        <taxon>Staurois</taxon>
    </lineage>
</organism>
<evidence type="ECO:0000256" key="6">
    <source>
        <dbReference type="ARBA" id="ARBA00022989"/>
    </source>
</evidence>
<feature type="transmembrane region" description="Helical" evidence="10">
    <location>
        <begin position="278"/>
        <end position="297"/>
    </location>
</feature>
<evidence type="ECO:0000256" key="4">
    <source>
        <dbReference type="ARBA" id="ARBA00022692"/>
    </source>
</evidence>
<evidence type="ECO:0000313" key="13">
    <source>
        <dbReference type="Proteomes" id="UP001162483"/>
    </source>
</evidence>
<feature type="transmembrane region" description="Helical" evidence="10">
    <location>
        <begin position="141"/>
        <end position="168"/>
    </location>
</feature>
<evidence type="ECO:0000256" key="3">
    <source>
        <dbReference type="ARBA" id="ARBA00022606"/>
    </source>
</evidence>
<sequence length="316" mass="36240">MEYSNKTETNYFFLLGFPSLIELQIILFIFFLLAYILTISENAIIIIMIRLHSKLQKPMYFFLSNLSFLEICYVSITVPKLLANIFTENKMISFSGCAAQFYFFCFLGAAECFILAFMAYDRYLAICHPLHYMTMMTKSKCLCISVGSWVAGLFLPLGNIILVFGLHFCNSNIIDHFFCDILQVVHWVCSDTPLTILFVIKLYILIYTFLVIPLPFLLILISYVRILVNVFRMHSSAGRKKAFSTCGSHLTSVCLFFGSATITYLRTKAIDTYGGPKVWSLLFLVFVPMLNPLIYTLRNNEVKKAFQRLVDKASYG</sequence>
<dbReference type="EMBL" id="CATNWA010020937">
    <property type="protein sequence ID" value="CAI9620483.1"/>
    <property type="molecule type" value="Genomic_DNA"/>
</dbReference>
<evidence type="ECO:0000256" key="1">
    <source>
        <dbReference type="ARBA" id="ARBA00004651"/>
    </source>
</evidence>
<dbReference type="PROSITE" id="PS50262">
    <property type="entry name" value="G_PROTEIN_RECEP_F1_2"/>
    <property type="match status" value="1"/>
</dbReference>
<dbReference type="Pfam" id="PF13853">
    <property type="entry name" value="7tm_4"/>
    <property type="match status" value="1"/>
</dbReference>
<keyword evidence="9" id="KW-0675">Receptor</keyword>
<dbReference type="PRINTS" id="PR00245">
    <property type="entry name" value="OLFACTORYR"/>
</dbReference>
<gene>
    <name evidence="12" type="ORF">SPARVUS_LOCUS15989825</name>
</gene>
<dbReference type="Gene3D" id="1.20.1070.10">
    <property type="entry name" value="Rhodopsin 7-helix transmembrane proteins"/>
    <property type="match status" value="1"/>
</dbReference>
<keyword evidence="5 10" id="KW-0552">Olfaction</keyword>
<comment type="caution">
    <text evidence="12">The sequence shown here is derived from an EMBL/GenBank/DDBJ whole genome shotgun (WGS) entry which is preliminary data.</text>
</comment>
<feature type="transmembrane region" description="Helical" evidence="10">
    <location>
        <begin position="99"/>
        <end position="120"/>
    </location>
</feature>
<feature type="transmembrane region" description="Helical" evidence="10">
    <location>
        <begin position="249"/>
        <end position="266"/>
    </location>
</feature>
<dbReference type="InterPro" id="IPR000276">
    <property type="entry name" value="GPCR_Rhodpsn"/>
</dbReference>
<feature type="transmembrane region" description="Helical" evidence="10">
    <location>
        <begin position="202"/>
        <end position="228"/>
    </location>
</feature>
<feature type="transmembrane region" description="Helical" evidence="10">
    <location>
        <begin position="12"/>
        <end position="38"/>
    </location>
</feature>
<evidence type="ECO:0000256" key="2">
    <source>
        <dbReference type="ARBA" id="ARBA00022475"/>
    </source>
</evidence>
<protein>
    <recommendedName>
        <fullName evidence="10">Olfactory receptor</fullName>
    </recommendedName>
</protein>
<dbReference type="InterPro" id="IPR017452">
    <property type="entry name" value="GPCR_Rhodpsn_7TM"/>
</dbReference>
<evidence type="ECO:0000313" key="12">
    <source>
        <dbReference type="EMBL" id="CAI9620483.1"/>
    </source>
</evidence>
<evidence type="ECO:0000256" key="10">
    <source>
        <dbReference type="RuleBase" id="RU363047"/>
    </source>
</evidence>
<keyword evidence="8 9" id="KW-0807">Transducer</keyword>
<keyword evidence="6 10" id="KW-1133">Transmembrane helix</keyword>
<evidence type="ECO:0000259" key="11">
    <source>
        <dbReference type="PROSITE" id="PS50262"/>
    </source>
</evidence>
<dbReference type="SUPFAM" id="SSF81321">
    <property type="entry name" value="Family A G protein-coupled receptor-like"/>
    <property type="match status" value="1"/>
</dbReference>
<evidence type="ECO:0000256" key="9">
    <source>
        <dbReference type="RuleBase" id="RU000688"/>
    </source>
</evidence>
<keyword evidence="3 10" id="KW-0716">Sensory transduction</keyword>
<accession>A0ABN9HI37</accession>
<dbReference type="Proteomes" id="UP001162483">
    <property type="component" value="Unassembled WGS sequence"/>
</dbReference>
<evidence type="ECO:0000256" key="8">
    <source>
        <dbReference type="ARBA" id="ARBA00023224"/>
    </source>
</evidence>
<keyword evidence="9" id="KW-0297">G-protein coupled receptor</keyword>
<comment type="similarity">
    <text evidence="9">Belongs to the G-protein coupled receptor 1 family.</text>
</comment>
<dbReference type="PANTHER" id="PTHR26453">
    <property type="entry name" value="OLFACTORY RECEPTOR"/>
    <property type="match status" value="1"/>
</dbReference>
<name>A0ABN9HI37_9NEOB</name>
<keyword evidence="2 10" id="KW-1003">Cell membrane</keyword>
<proteinExistence type="inferred from homology"/>
<keyword evidence="7 10" id="KW-0472">Membrane</keyword>
<reference evidence="12" key="1">
    <citation type="submission" date="2023-05" db="EMBL/GenBank/DDBJ databases">
        <authorList>
            <person name="Stuckert A."/>
        </authorList>
    </citation>
    <scope>NUCLEOTIDE SEQUENCE</scope>
</reference>
<dbReference type="InterPro" id="IPR000725">
    <property type="entry name" value="Olfact_rcpt"/>
</dbReference>